<evidence type="ECO:0000256" key="9">
    <source>
        <dbReference type="SAM" id="Phobius"/>
    </source>
</evidence>
<keyword evidence="3" id="KW-1003">Cell membrane</keyword>
<dbReference type="Proteomes" id="UP000471120">
    <property type="component" value="Unassembled WGS sequence"/>
</dbReference>
<comment type="similarity">
    <text evidence="7">Belongs to the major facilitator superfamily. Drug:H(+) antiporter-3 (DHA3) (TC 2.A.1.21) family.</text>
</comment>
<comment type="subcellular location">
    <subcellularLocation>
        <location evidence="1">Cell inner membrane</location>
        <topology evidence="1">Multi-pass membrane protein</topology>
    </subcellularLocation>
</comment>
<keyword evidence="6 9" id="KW-0472">Membrane</keyword>
<dbReference type="PANTHER" id="PTHR23513">
    <property type="entry name" value="INTEGRAL MEMBRANE EFFLUX PROTEIN-RELATED"/>
    <property type="match status" value="1"/>
</dbReference>
<organism evidence="11 12">
    <name type="scientific">Rhodococcus rhodnii</name>
    <dbReference type="NCBI Taxonomy" id="38312"/>
    <lineage>
        <taxon>Bacteria</taxon>
        <taxon>Bacillati</taxon>
        <taxon>Actinomycetota</taxon>
        <taxon>Actinomycetes</taxon>
        <taxon>Mycobacteriales</taxon>
        <taxon>Nocardiaceae</taxon>
        <taxon>Rhodococcus</taxon>
    </lineage>
</organism>
<evidence type="ECO:0000313" key="11">
    <source>
        <dbReference type="EMBL" id="TXG91859.1"/>
    </source>
</evidence>
<keyword evidence="5 9" id="KW-1133">Transmembrane helix</keyword>
<feature type="domain" description="Major facilitator superfamily (MFS) profile" evidence="10">
    <location>
        <begin position="34"/>
        <end position="422"/>
    </location>
</feature>
<keyword evidence="2" id="KW-0813">Transport</keyword>
<evidence type="ECO:0000256" key="5">
    <source>
        <dbReference type="ARBA" id="ARBA00022989"/>
    </source>
</evidence>
<feature type="transmembrane region" description="Helical" evidence="9">
    <location>
        <begin position="160"/>
        <end position="187"/>
    </location>
</feature>
<evidence type="ECO:0000259" key="10">
    <source>
        <dbReference type="PROSITE" id="PS50850"/>
    </source>
</evidence>
<name>A0A6P2CGI3_9NOCA</name>
<dbReference type="SUPFAM" id="SSF103473">
    <property type="entry name" value="MFS general substrate transporter"/>
    <property type="match status" value="1"/>
</dbReference>
<dbReference type="EMBL" id="QRCM01000001">
    <property type="protein sequence ID" value="TXG91859.1"/>
    <property type="molecule type" value="Genomic_DNA"/>
</dbReference>
<dbReference type="GO" id="GO:0022857">
    <property type="term" value="F:transmembrane transporter activity"/>
    <property type="evidence" value="ECO:0007669"/>
    <property type="project" value="InterPro"/>
</dbReference>
<dbReference type="AlphaFoldDB" id="A0A6P2CGI3"/>
<dbReference type="InterPro" id="IPR036259">
    <property type="entry name" value="MFS_trans_sf"/>
</dbReference>
<evidence type="ECO:0000256" key="3">
    <source>
        <dbReference type="ARBA" id="ARBA00022475"/>
    </source>
</evidence>
<protein>
    <recommendedName>
        <fullName evidence="8">Multidrug efflux pump Tap</fullName>
    </recommendedName>
</protein>
<proteinExistence type="inferred from homology"/>
<dbReference type="CDD" id="cd06173">
    <property type="entry name" value="MFS_MefA_like"/>
    <property type="match status" value="1"/>
</dbReference>
<feature type="transmembrane region" description="Helical" evidence="9">
    <location>
        <begin position="193"/>
        <end position="212"/>
    </location>
</feature>
<evidence type="ECO:0000256" key="6">
    <source>
        <dbReference type="ARBA" id="ARBA00023136"/>
    </source>
</evidence>
<feature type="transmembrane region" description="Helical" evidence="9">
    <location>
        <begin position="308"/>
        <end position="325"/>
    </location>
</feature>
<reference evidence="11 12" key="1">
    <citation type="submission" date="2018-07" db="EMBL/GenBank/DDBJ databases">
        <title>Genome sequence of Rhodococcus rhodnii ATCC 35071 from Rhodnius prolixus.</title>
        <authorList>
            <person name="Patel V."/>
            <person name="Vogel K.J."/>
        </authorList>
    </citation>
    <scope>NUCLEOTIDE SEQUENCE [LARGE SCALE GENOMIC DNA]</scope>
    <source>
        <strain evidence="11 12">ATCC 35071</strain>
    </source>
</reference>
<feature type="transmembrane region" description="Helical" evidence="9">
    <location>
        <begin position="331"/>
        <end position="351"/>
    </location>
</feature>
<comment type="caution">
    <text evidence="11">The sequence shown here is derived from an EMBL/GenBank/DDBJ whole genome shotgun (WGS) entry which is preliminary data.</text>
</comment>
<sequence length="433" mass="43775">MGDRSGHAQGHRSAREVSGSRILLDLRPLRESAPFRRVFAARTISIFGIGMLMVGVPIQVYDLTGSTLLVGFVTAAEGIASIGGMLLGGALADRYDRRTLILFARTVSGFTFVGLAVNAMLADPSIVAIVVLAVVNGLIGSISVAALMSVVPELVPKDQLVGAGAVNVLSARLGAVISPALGGLVIAAASVAWNYWIAAVGTAITVALLTGLPSLSPRTPQGDGESDAAEPVERVLAFLARERVVGGVIAAGTLAMLGGGLLVLVPAFVAERFDGDSRAVGILYAAGAVGAVGATLTSGWLGRARRPGVVLLVALAATFGVQALVGQATVIVAAVAALVVAGALSSVQEVLRFSLIQSHTPNHLRGRVSGLWTAQEVGGMSVGALVAGAFGSWLPASQAVTVYGLVALALAAVLAVVLGSLRRVVAHDAMVVA</sequence>
<evidence type="ECO:0000313" key="12">
    <source>
        <dbReference type="Proteomes" id="UP000471120"/>
    </source>
</evidence>
<gene>
    <name evidence="11" type="ORF">DW322_18815</name>
</gene>
<feature type="transmembrane region" description="Helical" evidence="9">
    <location>
        <begin position="281"/>
        <end position="301"/>
    </location>
</feature>
<dbReference type="NCBIfam" id="NF007792">
    <property type="entry name" value="PRK10489.1"/>
    <property type="match status" value="1"/>
</dbReference>
<dbReference type="Pfam" id="PF07690">
    <property type="entry name" value="MFS_1"/>
    <property type="match status" value="1"/>
</dbReference>
<dbReference type="PROSITE" id="PS50850">
    <property type="entry name" value="MFS"/>
    <property type="match status" value="1"/>
</dbReference>
<dbReference type="InterPro" id="IPR020846">
    <property type="entry name" value="MFS_dom"/>
</dbReference>
<evidence type="ECO:0000256" key="2">
    <source>
        <dbReference type="ARBA" id="ARBA00022448"/>
    </source>
</evidence>
<feature type="transmembrane region" description="Helical" evidence="9">
    <location>
        <begin position="371"/>
        <end position="394"/>
    </location>
</feature>
<dbReference type="InterPro" id="IPR011701">
    <property type="entry name" value="MFS"/>
</dbReference>
<accession>A0A6P2CGI3</accession>
<evidence type="ECO:0000256" key="1">
    <source>
        <dbReference type="ARBA" id="ARBA00004429"/>
    </source>
</evidence>
<feature type="transmembrane region" description="Helical" evidence="9">
    <location>
        <begin position="126"/>
        <end position="148"/>
    </location>
</feature>
<feature type="transmembrane region" description="Helical" evidence="9">
    <location>
        <begin position="100"/>
        <end position="120"/>
    </location>
</feature>
<dbReference type="PANTHER" id="PTHR23513:SF9">
    <property type="entry name" value="ENTEROBACTIN EXPORTER ENTS"/>
    <property type="match status" value="1"/>
</dbReference>
<evidence type="ECO:0000256" key="8">
    <source>
        <dbReference type="ARBA" id="ARBA00040914"/>
    </source>
</evidence>
<dbReference type="Gene3D" id="1.20.1250.20">
    <property type="entry name" value="MFS general substrate transporter like domains"/>
    <property type="match status" value="1"/>
</dbReference>
<feature type="transmembrane region" description="Helical" evidence="9">
    <location>
        <begin position="39"/>
        <end position="61"/>
    </location>
</feature>
<dbReference type="GO" id="GO:0005886">
    <property type="term" value="C:plasma membrane"/>
    <property type="evidence" value="ECO:0007669"/>
    <property type="project" value="UniProtKB-SubCell"/>
</dbReference>
<feature type="transmembrane region" description="Helical" evidence="9">
    <location>
        <begin position="400"/>
        <end position="421"/>
    </location>
</feature>
<evidence type="ECO:0000256" key="4">
    <source>
        <dbReference type="ARBA" id="ARBA00022692"/>
    </source>
</evidence>
<feature type="transmembrane region" description="Helical" evidence="9">
    <location>
        <begin position="67"/>
        <end position="88"/>
    </location>
</feature>
<feature type="transmembrane region" description="Helical" evidence="9">
    <location>
        <begin position="244"/>
        <end position="269"/>
    </location>
</feature>
<evidence type="ECO:0000256" key="7">
    <source>
        <dbReference type="ARBA" id="ARBA00038075"/>
    </source>
</evidence>
<keyword evidence="4 9" id="KW-0812">Transmembrane</keyword>